<dbReference type="OrthoDB" id="299997at2759"/>
<protein>
    <submittedName>
        <fullName evidence="4">LANO_0G04588g1_1</fullName>
    </submittedName>
</protein>
<feature type="compositionally biased region" description="Polar residues" evidence="2">
    <location>
        <begin position="357"/>
        <end position="368"/>
    </location>
</feature>
<name>A0A1G4KG87_9SACH</name>
<evidence type="ECO:0000313" key="5">
    <source>
        <dbReference type="Proteomes" id="UP000189911"/>
    </source>
</evidence>
<reference evidence="5" key="1">
    <citation type="submission" date="2016-03" db="EMBL/GenBank/DDBJ databases">
        <authorList>
            <person name="Devillers Hugo."/>
        </authorList>
    </citation>
    <scope>NUCLEOTIDE SEQUENCE [LARGE SCALE GENOMIC DNA]</scope>
</reference>
<feature type="region of interest" description="Disordered" evidence="2">
    <location>
        <begin position="98"/>
        <end position="143"/>
    </location>
</feature>
<organism evidence="4 5">
    <name type="scientific">Lachancea nothofagi CBS 11611</name>
    <dbReference type="NCBI Taxonomy" id="1266666"/>
    <lineage>
        <taxon>Eukaryota</taxon>
        <taxon>Fungi</taxon>
        <taxon>Dikarya</taxon>
        <taxon>Ascomycota</taxon>
        <taxon>Saccharomycotina</taxon>
        <taxon>Saccharomycetes</taxon>
        <taxon>Saccharomycetales</taxon>
        <taxon>Saccharomycetaceae</taxon>
        <taxon>Lachancea</taxon>
    </lineage>
</organism>
<keyword evidence="1" id="KW-0863">Zinc-finger</keyword>
<dbReference type="PROSITE" id="PS50089">
    <property type="entry name" value="ZF_RING_2"/>
    <property type="match status" value="1"/>
</dbReference>
<feature type="region of interest" description="Disordered" evidence="2">
    <location>
        <begin position="355"/>
        <end position="390"/>
    </location>
</feature>
<keyword evidence="5" id="KW-1185">Reference proteome</keyword>
<feature type="compositionally biased region" description="Low complexity" evidence="2">
    <location>
        <begin position="17"/>
        <end position="28"/>
    </location>
</feature>
<dbReference type="AlphaFoldDB" id="A0A1G4KG87"/>
<accession>A0A1G4KG87</accession>
<gene>
    <name evidence="4" type="ORF">LANO_0G04588G</name>
</gene>
<proteinExistence type="predicted"/>
<keyword evidence="1" id="KW-0862">Zinc</keyword>
<dbReference type="GO" id="GO:0008270">
    <property type="term" value="F:zinc ion binding"/>
    <property type="evidence" value="ECO:0007669"/>
    <property type="project" value="UniProtKB-KW"/>
</dbReference>
<feature type="compositionally biased region" description="Low complexity" evidence="2">
    <location>
        <begin position="369"/>
        <end position="386"/>
    </location>
</feature>
<feature type="region of interest" description="Disordered" evidence="2">
    <location>
        <begin position="1"/>
        <end position="30"/>
    </location>
</feature>
<dbReference type="SUPFAM" id="SSF57850">
    <property type="entry name" value="RING/U-box"/>
    <property type="match status" value="1"/>
</dbReference>
<dbReference type="EMBL" id="LT598453">
    <property type="protein sequence ID" value="SCV03513.1"/>
    <property type="molecule type" value="Genomic_DNA"/>
</dbReference>
<evidence type="ECO:0000256" key="1">
    <source>
        <dbReference type="PROSITE-ProRule" id="PRU00175"/>
    </source>
</evidence>
<evidence type="ECO:0000313" key="4">
    <source>
        <dbReference type="EMBL" id="SCV03513.1"/>
    </source>
</evidence>
<dbReference type="InterPro" id="IPR001841">
    <property type="entry name" value="Znf_RING"/>
</dbReference>
<keyword evidence="1" id="KW-0479">Metal-binding</keyword>
<evidence type="ECO:0000256" key="2">
    <source>
        <dbReference type="SAM" id="MobiDB-lite"/>
    </source>
</evidence>
<sequence>MQVSTPISTTGFKNLHSPPSVGSSSPSSARTFKKFSGQVMTRVNTTFRNLSASSVPSPNRLQVEERPCLIQTSSSRFAASENIDFGPTSLPVTKPVMNIGKRRSKPPAPLCLNPITPRPTPRKSHSSSKATPRLESPMDLGRSNYSSSDCASWVTASSAEPRRRLDSAFKGDFSSPMSHFTINQPFRDPWADLYPESESPTYAAELRKNVSKVSGPKNFASNNCSICNESLTCALAGEKPIELSCDHQCHYNCFLVSFEAFLPRNSFPKCSICKSISKPKSDDVLSELTAKVLCKSPESRMIRDTADLSYSDQIRPQTIGRPSEYISGHAGRVQDLQTPCDQVIRSAQIMSGGFRHSYSSESTPNRKPSISSRGSSFRTRSFMSRSDGQDDEFDFSKPRIHLIPQLSKFNIKTDAQVATAQYVMSAHLPKNALVAETVKKQKNEENRIRNDIQGFVESTLKCTTSTGPLETLDMLSYSEDEDIWTSVTAFLFRECLIMTVDGLIVENIAKHQISELHQLDPYTIIINLKSKSLPEIFLCCENDPAIIRKWFYYLKQVYLSAEGQSVPIEQLTSNSWEILPKNITQKIRPKDENSDNLDEFEPRLSVFAPHGRSPLKIVLCLSIINCHPRLHSNSDYLDIIKSKLRQFLSSLSTQDFIGLAIVGKDGSGKVGPFGTFIGMVNKSWDGFEDLVDGLQVYDNDEIFMNDFWEMNIMLETCRKLICTVEQEESYLQQLVLLGNDYPVNMPASIEDDFQVQRVKRNINAIANVFNFSICQYFTCNSKLWLSDLIDGLCYSIKCKGKRSISDACLGELVHDLQQSSVKSFALSICSVDSSVVQFSAIESNGQLFKLPHPESELNLEIGALRPGEVKNVVFEVNINVANLRHMLGNNFLAQDSSSSLLHYSAQWHDGSGYLVSQGYSFGCEFRFTSSGTTVSPMYSLRTPIQTNSQESQDSDHECLNISLAPPMSASRDMFFATRQMELIAVDTLIGALCGFPRDTSTTLNHLVSMIFCISRNCVCNDPGFYRHVFVEPIGRYAEKLCFKLQHIAELSSSEDRGIQALSRWMMRELKSGLISQGWSGADSSV</sequence>
<feature type="domain" description="RING-type" evidence="3">
    <location>
        <begin position="224"/>
        <end position="274"/>
    </location>
</feature>
<dbReference type="Proteomes" id="UP000189911">
    <property type="component" value="Chromosome G"/>
</dbReference>
<feature type="compositionally biased region" description="Polar residues" evidence="2">
    <location>
        <begin position="1"/>
        <end position="12"/>
    </location>
</feature>
<evidence type="ECO:0000259" key="3">
    <source>
        <dbReference type="PROSITE" id="PS50089"/>
    </source>
</evidence>